<organism evidence="1 2">
    <name type="scientific">Bacteroides fragilis</name>
    <dbReference type="NCBI Taxonomy" id="817"/>
    <lineage>
        <taxon>Bacteria</taxon>
        <taxon>Pseudomonadati</taxon>
        <taxon>Bacteroidota</taxon>
        <taxon>Bacteroidia</taxon>
        <taxon>Bacteroidales</taxon>
        <taxon>Bacteroidaceae</taxon>
        <taxon>Bacteroides</taxon>
    </lineage>
</organism>
<evidence type="ECO:0000313" key="2">
    <source>
        <dbReference type="Proteomes" id="UP000284614"/>
    </source>
</evidence>
<dbReference type="Proteomes" id="UP000284614">
    <property type="component" value="Unassembled WGS sequence"/>
</dbReference>
<name>A0A2K9H3I3_BACFG</name>
<comment type="caution">
    <text evidence="1">The sequence shown here is derived from an EMBL/GenBank/DDBJ whole genome shotgun (WGS) entry which is preliminary data.</text>
</comment>
<reference evidence="1 2" key="1">
    <citation type="submission" date="2018-08" db="EMBL/GenBank/DDBJ databases">
        <title>A genome reference for cultivated species of the human gut microbiota.</title>
        <authorList>
            <person name="Zou Y."/>
            <person name="Xue W."/>
            <person name="Luo G."/>
        </authorList>
    </citation>
    <scope>NUCLEOTIDE SEQUENCE [LARGE SCALE GENOMIC DNA]</scope>
    <source>
        <strain evidence="1 2">OF01-1</strain>
    </source>
</reference>
<evidence type="ECO:0000313" key="1">
    <source>
        <dbReference type="EMBL" id="RGY64128.1"/>
    </source>
</evidence>
<sequence>MLTSFGGNATVFFGKQRLFSPRTKALPTQKPGSPTEKARRFPFSSSRWIKNNRVSARQKPYWLTF</sequence>
<protein>
    <submittedName>
        <fullName evidence="1">Uncharacterized protein</fullName>
    </submittedName>
</protein>
<dbReference type="EMBL" id="QSDG01000034">
    <property type="protein sequence ID" value="RGY64128.1"/>
    <property type="molecule type" value="Genomic_DNA"/>
</dbReference>
<accession>A0A2K9H3I3</accession>
<proteinExistence type="predicted"/>
<dbReference type="AlphaFoldDB" id="A0A2K9H3I3"/>
<gene>
    <name evidence="1" type="ORF">DXA27_22375</name>
</gene>